<dbReference type="SFLD" id="SFLDF00288">
    <property type="entry name" value="HemN-like__clustered_with_nucl"/>
    <property type="match status" value="1"/>
</dbReference>
<dbReference type="GO" id="GO:0006779">
    <property type="term" value="P:porphyrin-containing compound biosynthetic process"/>
    <property type="evidence" value="ECO:0007669"/>
    <property type="project" value="InterPro"/>
</dbReference>
<dbReference type="InterPro" id="IPR034505">
    <property type="entry name" value="Coproporphyrinogen-III_oxidase"/>
</dbReference>
<reference evidence="5 6" key="1">
    <citation type="journal article" date="2007" name="Int. J. Syst. Evol. Microbiol.">
        <title>Oceanobacillus profundus sp. nov., isolated from a deep-sea sediment core.</title>
        <authorList>
            <person name="Kim Y.G."/>
            <person name="Choi D.H."/>
            <person name="Hyun S."/>
            <person name="Cho B.C."/>
        </authorList>
    </citation>
    <scope>NUCLEOTIDE SEQUENCE [LARGE SCALE GENOMIC DNA]</scope>
    <source>
        <strain evidence="5 6">DSM 18246</strain>
    </source>
</reference>
<dbReference type="InterPro" id="IPR058240">
    <property type="entry name" value="rSAM_sf"/>
</dbReference>
<keyword evidence="3" id="KW-0004">4Fe-4S</keyword>
<dbReference type="GO" id="GO:0046872">
    <property type="term" value="F:metal ion binding"/>
    <property type="evidence" value="ECO:0007669"/>
    <property type="project" value="UniProtKB-UniRule"/>
</dbReference>
<comment type="function">
    <text evidence="3">Probably acts as a heme chaperone, transferring heme to an unknown acceptor. Binds one molecule of heme per monomer, possibly covalently. Binds 1 [4Fe-4S] cluster. The cluster is coordinated with 3 cysteines and an exchangeable S-adenosyl-L-methionine.</text>
</comment>
<keyword evidence="3" id="KW-0411">Iron-sulfur</keyword>
<dbReference type="InterPro" id="IPR023404">
    <property type="entry name" value="rSAM_horseshoe"/>
</dbReference>
<dbReference type="SFLD" id="SFLDG01065">
    <property type="entry name" value="anaerobic_coproporphyrinogen-I"/>
    <property type="match status" value="1"/>
</dbReference>
<evidence type="ECO:0000256" key="1">
    <source>
        <dbReference type="ARBA" id="ARBA00006100"/>
    </source>
</evidence>
<evidence type="ECO:0000259" key="4">
    <source>
        <dbReference type="PROSITE" id="PS51918"/>
    </source>
</evidence>
<evidence type="ECO:0000256" key="2">
    <source>
        <dbReference type="ARBA" id="ARBA00017228"/>
    </source>
</evidence>
<dbReference type="SMART" id="SM00729">
    <property type="entry name" value="Elp3"/>
    <property type="match status" value="1"/>
</dbReference>
<dbReference type="SFLD" id="SFLDF00562">
    <property type="entry name" value="HemN-like__clustered_with_heat"/>
    <property type="match status" value="1"/>
</dbReference>
<dbReference type="Pfam" id="PF04055">
    <property type="entry name" value="Radical_SAM"/>
    <property type="match status" value="1"/>
</dbReference>
<dbReference type="Pfam" id="PF06969">
    <property type="entry name" value="HemN_C"/>
    <property type="match status" value="1"/>
</dbReference>
<dbReference type="PANTHER" id="PTHR13932">
    <property type="entry name" value="COPROPORPHYRINIGEN III OXIDASE"/>
    <property type="match status" value="1"/>
</dbReference>
<feature type="domain" description="Radical SAM core" evidence="4">
    <location>
        <begin position="1"/>
        <end position="234"/>
    </location>
</feature>
<comment type="subcellular location">
    <subcellularLocation>
        <location evidence="3">Cytoplasm</location>
    </subcellularLocation>
</comment>
<sequence length="388" mass="45322">MESIQSVYIHIPFCRQICHYCDFVKFFYNEELATEYLEALFQEIDTVLPGDKHKMRTMYIGGGTPTALTMKQLHTLFRFLNKKFDFSSFEEVSIEINPGDIDADKTKLLKDYGITRISFGVQVMDDRMLEQLGRVHRVKDVYDTVHLLKQRDFANVSLDLIYALPNQTVEQFQASLDEALSFGLPHYSTYALQIEPKTIFYQKHKKGQLHRPPEDDEVMMYEILKRTMKSKGIHQYEVSNFSLPGFESKHNLTYWNNDYYYGFGAGAHGYLPGKRVTNIRPLPAYVKKAFADGKPILQVDKVSIKERIEEEMFLGLRKINGIDKKHFQERFGIEIERLYKKELENLLNNGLIYEDVQSIRLTEQGMLLGNRVFEKFLLDRDPTIETIS</sequence>
<dbReference type="EMBL" id="QWEH01000004">
    <property type="protein sequence ID" value="RHW33137.1"/>
    <property type="molecule type" value="Genomic_DNA"/>
</dbReference>
<keyword evidence="3" id="KW-0143">Chaperone</keyword>
<keyword evidence="3" id="KW-0408">Iron</keyword>
<dbReference type="InterPro" id="IPR004559">
    <property type="entry name" value="HemW-like"/>
</dbReference>
<dbReference type="Gene3D" id="3.80.30.20">
    <property type="entry name" value="tm_1862 like domain"/>
    <property type="match status" value="1"/>
</dbReference>
<dbReference type="InterPro" id="IPR007197">
    <property type="entry name" value="rSAM"/>
</dbReference>
<dbReference type="Proteomes" id="UP000285456">
    <property type="component" value="Unassembled WGS sequence"/>
</dbReference>
<comment type="caution">
    <text evidence="5">The sequence shown here is derived from an EMBL/GenBank/DDBJ whole genome shotgun (WGS) entry which is preliminary data.</text>
</comment>
<keyword evidence="3" id="KW-0479">Metal-binding</keyword>
<dbReference type="SFLD" id="SFLDS00029">
    <property type="entry name" value="Radical_SAM"/>
    <property type="match status" value="1"/>
</dbReference>
<dbReference type="PANTHER" id="PTHR13932:SF5">
    <property type="entry name" value="RADICAL S-ADENOSYL METHIONINE DOMAIN-CONTAINING PROTEIN 1, MITOCHONDRIAL"/>
    <property type="match status" value="1"/>
</dbReference>
<accession>A0A417YJM5</accession>
<dbReference type="AlphaFoldDB" id="A0A417YJM5"/>
<comment type="similarity">
    <text evidence="1">Belongs to the anaerobic coproporphyrinogen-III oxidase family. HemW subfamily.</text>
</comment>
<dbReference type="NCBIfam" id="TIGR00539">
    <property type="entry name" value="hemN_rel"/>
    <property type="match status" value="1"/>
</dbReference>
<dbReference type="GO" id="GO:0051539">
    <property type="term" value="F:4 iron, 4 sulfur cluster binding"/>
    <property type="evidence" value="ECO:0007669"/>
    <property type="project" value="UniProtKB-UniRule"/>
</dbReference>
<dbReference type="RefSeq" id="WP_118889120.1">
    <property type="nucleotide sequence ID" value="NZ_JAUOPF010000002.1"/>
</dbReference>
<keyword evidence="3" id="KW-0349">Heme</keyword>
<dbReference type="OrthoDB" id="9808022at2"/>
<keyword evidence="6" id="KW-1185">Reference proteome</keyword>
<name>A0A417YJM5_9BACI</name>
<dbReference type="CDD" id="cd01335">
    <property type="entry name" value="Radical_SAM"/>
    <property type="match status" value="1"/>
</dbReference>
<keyword evidence="3" id="KW-0949">S-adenosyl-L-methionine</keyword>
<gene>
    <name evidence="5" type="ORF">D1B32_08825</name>
</gene>
<dbReference type="SUPFAM" id="SSF102114">
    <property type="entry name" value="Radical SAM enzymes"/>
    <property type="match status" value="1"/>
</dbReference>
<protein>
    <recommendedName>
        <fullName evidence="2 3">Heme chaperone HemW</fullName>
    </recommendedName>
</protein>
<dbReference type="InterPro" id="IPR010723">
    <property type="entry name" value="HemN_C"/>
</dbReference>
<dbReference type="GO" id="GO:0004109">
    <property type="term" value="F:coproporphyrinogen oxidase activity"/>
    <property type="evidence" value="ECO:0007669"/>
    <property type="project" value="InterPro"/>
</dbReference>
<evidence type="ECO:0000313" key="6">
    <source>
        <dbReference type="Proteomes" id="UP000285456"/>
    </source>
</evidence>
<proteinExistence type="inferred from homology"/>
<dbReference type="PROSITE" id="PS51918">
    <property type="entry name" value="RADICAL_SAM"/>
    <property type="match status" value="1"/>
</dbReference>
<dbReference type="GO" id="GO:0005737">
    <property type="term" value="C:cytoplasm"/>
    <property type="evidence" value="ECO:0007669"/>
    <property type="project" value="UniProtKB-SubCell"/>
</dbReference>
<evidence type="ECO:0000313" key="5">
    <source>
        <dbReference type="EMBL" id="RHW33137.1"/>
    </source>
</evidence>
<evidence type="ECO:0000256" key="3">
    <source>
        <dbReference type="RuleBase" id="RU364116"/>
    </source>
</evidence>
<keyword evidence="3" id="KW-0963">Cytoplasm</keyword>
<organism evidence="5 6">
    <name type="scientific">Oceanobacillus profundus</name>
    <dbReference type="NCBI Taxonomy" id="372463"/>
    <lineage>
        <taxon>Bacteria</taxon>
        <taxon>Bacillati</taxon>
        <taxon>Bacillota</taxon>
        <taxon>Bacilli</taxon>
        <taxon>Bacillales</taxon>
        <taxon>Bacillaceae</taxon>
        <taxon>Oceanobacillus</taxon>
    </lineage>
</organism>
<dbReference type="InterPro" id="IPR006638">
    <property type="entry name" value="Elp3/MiaA/NifB-like_rSAM"/>
</dbReference>